<dbReference type="PANTHER" id="PTHR47657">
    <property type="entry name" value="STEROL REGULATORY ELEMENT-BINDING PROTEIN ECM22"/>
    <property type="match status" value="1"/>
</dbReference>
<sequence>MNTKTKFKGLYRTCIQPMAFQQGELTNANNSPDAEPLPRTHPAESPLQPLEFDVSQSPELGEISSTQPGRLNMNELRLLQHFLLNTAKRMSLNPERGIVWQRVIPELASKNEFLMHLMLSLAGVHMLSESQSRNHTDIISDADSNVDAGANDLETPTLIDLNIVIEHHQKGLRMFQEVLSTVSAATAEAVSCGSFLLVAFAFASLHLRDPEKSFTPATQSLNTGRPRLDWLHLVRGLTIVTGQHWHTLRRSRLRALLYYRYRNDDWKLHPRLSTPSLPRLKHCSPRLKRFAHGAYEAISNLRILTSNTTSIATPTSTHSSCSFLSEKQDEHAQTIDIMEEMYMRILHVLHFPGGEQDASAALDIEADIEDAAIISWPHLVPGGFIYTLELNEGLGVAEGVSYTILAHFYLIIVLFENTWFLKGGFEKEISKINTLVGSLGDSQLGLLMRWPVEVIALE</sequence>
<feature type="region of interest" description="Disordered" evidence="1">
    <location>
        <begin position="25"/>
        <end position="47"/>
    </location>
</feature>
<dbReference type="GO" id="GO:0000981">
    <property type="term" value="F:DNA-binding transcription factor activity, RNA polymerase II-specific"/>
    <property type="evidence" value="ECO:0007669"/>
    <property type="project" value="TreeGrafter"/>
</dbReference>
<dbReference type="RefSeq" id="XP_056751798.1">
    <property type="nucleotide sequence ID" value="XM_056899722.1"/>
</dbReference>
<dbReference type="Proteomes" id="UP001213799">
    <property type="component" value="Unassembled WGS sequence"/>
</dbReference>
<proteinExistence type="predicted"/>
<dbReference type="Pfam" id="PF11951">
    <property type="entry name" value="Fungal_trans_2"/>
    <property type="match status" value="1"/>
</dbReference>
<reference evidence="2" key="2">
    <citation type="submission" date="2023-01" db="EMBL/GenBank/DDBJ databases">
        <authorList>
            <person name="Petersen C."/>
        </authorList>
    </citation>
    <scope>NUCLEOTIDE SEQUENCE</scope>
    <source>
        <strain evidence="2">IBT 12815</strain>
    </source>
</reference>
<dbReference type="PANTHER" id="PTHR47657:SF10">
    <property type="entry name" value="ZN(II)2CYS6 TRANSCRIPTION FACTOR (EUROFUNG)"/>
    <property type="match status" value="1"/>
</dbReference>
<evidence type="ECO:0000313" key="2">
    <source>
        <dbReference type="EMBL" id="KAJ5598584.1"/>
    </source>
</evidence>
<evidence type="ECO:0000256" key="1">
    <source>
        <dbReference type="SAM" id="MobiDB-lite"/>
    </source>
</evidence>
<gene>
    <name evidence="2" type="ORF">N7537_008668</name>
</gene>
<accession>A0AAD6E0T6</accession>
<evidence type="ECO:0000313" key="3">
    <source>
        <dbReference type="Proteomes" id="UP001213799"/>
    </source>
</evidence>
<dbReference type="AlphaFoldDB" id="A0AAD6E0T6"/>
<dbReference type="EMBL" id="JAQJAE010000004">
    <property type="protein sequence ID" value="KAJ5598584.1"/>
    <property type="molecule type" value="Genomic_DNA"/>
</dbReference>
<dbReference type="GeneID" id="81589964"/>
<reference evidence="2" key="1">
    <citation type="journal article" date="2023" name="IMA Fungus">
        <title>Comparative genomic study of the Penicillium genus elucidates a diverse pangenome and 15 lateral gene transfer events.</title>
        <authorList>
            <person name="Petersen C."/>
            <person name="Sorensen T."/>
            <person name="Nielsen M.R."/>
            <person name="Sondergaard T.E."/>
            <person name="Sorensen J.L."/>
            <person name="Fitzpatrick D.A."/>
            <person name="Frisvad J.C."/>
            <person name="Nielsen K.L."/>
        </authorList>
    </citation>
    <scope>NUCLEOTIDE SEQUENCE</scope>
    <source>
        <strain evidence="2">IBT 12815</strain>
    </source>
</reference>
<name>A0AAD6E0T6_9EURO</name>
<organism evidence="2 3">
    <name type="scientific">Penicillium hordei</name>
    <dbReference type="NCBI Taxonomy" id="40994"/>
    <lineage>
        <taxon>Eukaryota</taxon>
        <taxon>Fungi</taxon>
        <taxon>Dikarya</taxon>
        <taxon>Ascomycota</taxon>
        <taxon>Pezizomycotina</taxon>
        <taxon>Eurotiomycetes</taxon>
        <taxon>Eurotiomycetidae</taxon>
        <taxon>Eurotiales</taxon>
        <taxon>Aspergillaceae</taxon>
        <taxon>Penicillium</taxon>
    </lineage>
</organism>
<dbReference type="InterPro" id="IPR052400">
    <property type="entry name" value="Zn2-C6_fungal_TF"/>
</dbReference>
<protein>
    <submittedName>
        <fullName evidence="2">Uncharacterized protein</fullName>
    </submittedName>
</protein>
<comment type="caution">
    <text evidence="2">The sequence shown here is derived from an EMBL/GenBank/DDBJ whole genome shotgun (WGS) entry which is preliminary data.</text>
</comment>
<keyword evidence="3" id="KW-1185">Reference proteome</keyword>
<dbReference type="InterPro" id="IPR021858">
    <property type="entry name" value="Fun_TF"/>
</dbReference>